<evidence type="ECO:0000256" key="10">
    <source>
        <dbReference type="ARBA" id="ARBA00023136"/>
    </source>
</evidence>
<dbReference type="KEGG" id="chu:CHU_1984"/>
<evidence type="ECO:0000313" key="13">
    <source>
        <dbReference type="Proteomes" id="UP000001822"/>
    </source>
</evidence>
<protein>
    <recommendedName>
        <fullName evidence="11">Potassium-transporting ATPase KdpC subunit</fullName>
    </recommendedName>
    <alternativeName>
        <fullName evidence="11">ATP phosphohydrolase [potassium-transporting] C chain</fullName>
    </alternativeName>
    <alternativeName>
        <fullName evidence="11">Potassium-binding and translocating subunit C</fullName>
    </alternativeName>
    <alternativeName>
        <fullName evidence="11">Potassium-translocating ATPase C chain</fullName>
    </alternativeName>
</protein>
<gene>
    <name evidence="11 12" type="primary">kdpC</name>
    <name evidence="12" type="ordered locus">CHU_1984</name>
</gene>
<accession>A0A6N4SSA6</accession>
<evidence type="ECO:0000313" key="12">
    <source>
        <dbReference type="EMBL" id="ABG59250.1"/>
    </source>
</evidence>
<comment type="similarity">
    <text evidence="11">Belongs to the KdpC family.</text>
</comment>
<evidence type="ECO:0000256" key="5">
    <source>
        <dbReference type="ARBA" id="ARBA00022741"/>
    </source>
</evidence>
<dbReference type="GO" id="GO:0005886">
    <property type="term" value="C:plasma membrane"/>
    <property type="evidence" value="ECO:0007669"/>
    <property type="project" value="UniProtKB-SubCell"/>
</dbReference>
<dbReference type="AlphaFoldDB" id="A0A6N4SSA6"/>
<feature type="transmembrane region" description="Helical" evidence="11">
    <location>
        <begin position="12"/>
        <end position="31"/>
    </location>
</feature>
<evidence type="ECO:0000256" key="4">
    <source>
        <dbReference type="ARBA" id="ARBA00022692"/>
    </source>
</evidence>
<keyword evidence="10 11" id="KW-0472">Membrane</keyword>
<keyword evidence="5 11" id="KW-0547">Nucleotide-binding</keyword>
<evidence type="ECO:0000256" key="1">
    <source>
        <dbReference type="ARBA" id="ARBA00022448"/>
    </source>
</evidence>
<evidence type="ECO:0000256" key="8">
    <source>
        <dbReference type="ARBA" id="ARBA00022989"/>
    </source>
</evidence>
<dbReference type="GO" id="GO:0005524">
    <property type="term" value="F:ATP binding"/>
    <property type="evidence" value="ECO:0007669"/>
    <property type="project" value="UniProtKB-UniRule"/>
</dbReference>
<dbReference type="RefSeq" id="WP_011585367.1">
    <property type="nucleotide sequence ID" value="NC_008255.1"/>
</dbReference>
<keyword evidence="1 11" id="KW-0813">Transport</keyword>
<evidence type="ECO:0000256" key="7">
    <source>
        <dbReference type="ARBA" id="ARBA00022958"/>
    </source>
</evidence>
<evidence type="ECO:0000256" key="2">
    <source>
        <dbReference type="ARBA" id="ARBA00022475"/>
    </source>
</evidence>
<keyword evidence="4 11" id="KW-0812">Transmembrane</keyword>
<keyword evidence="6 11" id="KW-0067">ATP-binding</keyword>
<evidence type="ECO:0000256" key="9">
    <source>
        <dbReference type="ARBA" id="ARBA00023065"/>
    </source>
</evidence>
<comment type="subunit">
    <text evidence="11">The system is composed of three essential subunits: KdpA, KdpB and KdpC.</text>
</comment>
<dbReference type="Proteomes" id="UP000001822">
    <property type="component" value="Chromosome"/>
</dbReference>
<dbReference type="OrthoDB" id="9809491at2"/>
<keyword evidence="3 11" id="KW-0633">Potassium transport</keyword>
<keyword evidence="11" id="KW-0997">Cell inner membrane</keyword>
<dbReference type="PANTHER" id="PTHR30042">
    <property type="entry name" value="POTASSIUM-TRANSPORTING ATPASE C CHAIN"/>
    <property type="match status" value="1"/>
</dbReference>
<dbReference type="InterPro" id="IPR003820">
    <property type="entry name" value="KdpC"/>
</dbReference>
<dbReference type="PIRSF" id="PIRSF001296">
    <property type="entry name" value="K_ATPase_KdpC"/>
    <property type="match status" value="1"/>
</dbReference>
<evidence type="ECO:0000256" key="11">
    <source>
        <dbReference type="HAMAP-Rule" id="MF_00276"/>
    </source>
</evidence>
<dbReference type="GO" id="GO:0008556">
    <property type="term" value="F:P-type potassium transmembrane transporter activity"/>
    <property type="evidence" value="ECO:0007669"/>
    <property type="project" value="InterPro"/>
</dbReference>
<dbReference type="NCBIfam" id="TIGR00681">
    <property type="entry name" value="kdpC"/>
    <property type="match status" value="1"/>
</dbReference>
<evidence type="ECO:0000256" key="3">
    <source>
        <dbReference type="ARBA" id="ARBA00022538"/>
    </source>
</evidence>
<keyword evidence="13" id="KW-1185">Reference proteome</keyword>
<dbReference type="HAMAP" id="MF_00276">
    <property type="entry name" value="KdpC"/>
    <property type="match status" value="1"/>
</dbReference>
<dbReference type="EMBL" id="CP000383">
    <property type="protein sequence ID" value="ABG59250.1"/>
    <property type="molecule type" value="Genomic_DNA"/>
</dbReference>
<keyword evidence="8 11" id="KW-1133">Transmembrane helix</keyword>
<sequence length="186" mass="20109">MKSNILPSIKLTLVCLVFFMGIYTLAVYGIAQFTPNNGNGDMIVHNGKIYYSNIGQAFTDDSYFNSRPSAVGYNAAGSGGSNKGPGNPDYLKEVQARIDTFLVHNPGVSKSEIPSDLVTASGSGLDPNISVQAAKVQIKRIANIRNIAEETLFQLIEQQTEKPLLGLFGTEKINVLKLNIALDDLK</sequence>
<dbReference type="Pfam" id="PF02669">
    <property type="entry name" value="KdpC"/>
    <property type="match status" value="1"/>
</dbReference>
<keyword evidence="9 11" id="KW-0406">Ion transport</keyword>
<keyword evidence="2 11" id="KW-1003">Cell membrane</keyword>
<organism evidence="12 13">
    <name type="scientific">Cytophaga hutchinsonii (strain ATCC 33406 / DSM 1761 / CIP 103989 / NBRC 15051 / NCIMB 9469 / D465)</name>
    <dbReference type="NCBI Taxonomy" id="269798"/>
    <lineage>
        <taxon>Bacteria</taxon>
        <taxon>Pseudomonadati</taxon>
        <taxon>Bacteroidota</taxon>
        <taxon>Cytophagia</taxon>
        <taxon>Cytophagales</taxon>
        <taxon>Cytophagaceae</taxon>
        <taxon>Cytophaga</taxon>
    </lineage>
</organism>
<keyword evidence="7 11" id="KW-0630">Potassium</keyword>
<comment type="subcellular location">
    <subcellularLocation>
        <location evidence="11">Cell inner membrane</location>
        <topology evidence="11">Single-pass membrane protein</topology>
    </subcellularLocation>
</comment>
<comment type="function">
    <text evidence="11">Part of the high-affinity ATP-driven potassium transport (or Kdp) system, which catalyzes the hydrolysis of ATP coupled with the electrogenic transport of potassium into the cytoplasm. This subunit acts as a catalytic chaperone that increases the ATP-binding affinity of the ATP-hydrolyzing subunit KdpB by the formation of a transient KdpB/KdpC/ATP ternary complex.</text>
</comment>
<evidence type="ECO:0000256" key="6">
    <source>
        <dbReference type="ARBA" id="ARBA00022840"/>
    </source>
</evidence>
<name>A0A6N4SSA6_CYTH3</name>
<dbReference type="PANTHER" id="PTHR30042:SF2">
    <property type="entry name" value="POTASSIUM-TRANSPORTING ATPASE KDPC SUBUNIT"/>
    <property type="match status" value="1"/>
</dbReference>
<reference evidence="12 13" key="1">
    <citation type="journal article" date="2007" name="Appl. Environ. Microbiol.">
        <title>Genome sequence of the cellulolytic gliding bacterium Cytophaga hutchinsonii.</title>
        <authorList>
            <person name="Xie G."/>
            <person name="Bruce D.C."/>
            <person name="Challacombe J.F."/>
            <person name="Chertkov O."/>
            <person name="Detter J.C."/>
            <person name="Gilna P."/>
            <person name="Han C.S."/>
            <person name="Lucas S."/>
            <person name="Misra M."/>
            <person name="Myers G.L."/>
            <person name="Richardson P."/>
            <person name="Tapia R."/>
            <person name="Thayer N."/>
            <person name="Thompson L.S."/>
            <person name="Brettin T.S."/>
            <person name="Henrissat B."/>
            <person name="Wilson D.B."/>
            <person name="McBride M.J."/>
        </authorList>
    </citation>
    <scope>NUCLEOTIDE SEQUENCE [LARGE SCALE GENOMIC DNA]</scope>
    <source>
        <strain evidence="13">ATCC 33406 / DSM 1761 / CIP 103989 / NBRC 15051 / NCIMB 9469 / D465</strain>
    </source>
</reference>
<dbReference type="NCBIfam" id="NF010606">
    <property type="entry name" value="PRK14002.1"/>
    <property type="match status" value="1"/>
</dbReference>
<dbReference type="NCBIfam" id="NF001454">
    <property type="entry name" value="PRK00315.1"/>
    <property type="match status" value="1"/>
</dbReference>
<proteinExistence type="inferred from homology"/>